<dbReference type="EMBL" id="MHCX01000025">
    <property type="protein sequence ID" value="OGY29436.1"/>
    <property type="molecule type" value="Genomic_DNA"/>
</dbReference>
<dbReference type="AlphaFoldDB" id="A0A1G1WNW9"/>
<dbReference type="InterPro" id="IPR051319">
    <property type="entry name" value="Oligoribo/pAp-PDE_c-di-AMP_PDE"/>
</dbReference>
<feature type="compositionally biased region" description="Polar residues" evidence="1">
    <location>
        <begin position="280"/>
        <end position="296"/>
    </location>
</feature>
<dbReference type="InterPro" id="IPR001667">
    <property type="entry name" value="DDH_dom"/>
</dbReference>
<feature type="region of interest" description="Disordered" evidence="1">
    <location>
        <begin position="239"/>
        <end position="296"/>
    </location>
</feature>
<evidence type="ECO:0000313" key="3">
    <source>
        <dbReference type="EMBL" id="OGY29436.1"/>
    </source>
</evidence>
<organism evidence="3 4">
    <name type="scientific">Candidatus Woykebacteria bacterium RIFCSPHIGHO2_02_FULL_43_16b</name>
    <dbReference type="NCBI Taxonomy" id="1802601"/>
    <lineage>
        <taxon>Bacteria</taxon>
        <taxon>Candidatus Woykeibacteriota</taxon>
    </lineage>
</organism>
<dbReference type="InterPro" id="IPR038763">
    <property type="entry name" value="DHH_sf"/>
</dbReference>
<dbReference type="PANTHER" id="PTHR47618:SF1">
    <property type="entry name" value="BIFUNCTIONAL OLIGORIBONUCLEASE AND PAP PHOSPHATASE NRNA"/>
    <property type="match status" value="1"/>
</dbReference>
<dbReference type="SUPFAM" id="SSF64182">
    <property type="entry name" value="DHH phosphoesterases"/>
    <property type="match status" value="1"/>
</dbReference>
<dbReference type="PANTHER" id="PTHR47618">
    <property type="entry name" value="BIFUNCTIONAL OLIGORIBONUCLEASE AND PAP PHOSPHATASE NRNA"/>
    <property type="match status" value="1"/>
</dbReference>
<dbReference type="Pfam" id="PF01368">
    <property type="entry name" value="DHH"/>
    <property type="match status" value="1"/>
</dbReference>
<reference evidence="3 4" key="1">
    <citation type="journal article" date="2016" name="Nat. Commun.">
        <title>Thousands of microbial genomes shed light on interconnected biogeochemical processes in an aquifer system.</title>
        <authorList>
            <person name="Anantharaman K."/>
            <person name="Brown C.T."/>
            <person name="Hug L.A."/>
            <person name="Sharon I."/>
            <person name="Castelle C.J."/>
            <person name="Probst A.J."/>
            <person name="Thomas B.C."/>
            <person name="Singh A."/>
            <person name="Wilkins M.J."/>
            <person name="Karaoz U."/>
            <person name="Brodie E.L."/>
            <person name="Williams K.H."/>
            <person name="Hubbard S.S."/>
            <person name="Banfield J.F."/>
        </authorList>
    </citation>
    <scope>NUCLEOTIDE SEQUENCE [LARGE SCALE GENOMIC DNA]</scope>
</reference>
<evidence type="ECO:0000256" key="1">
    <source>
        <dbReference type="SAM" id="MobiDB-lite"/>
    </source>
</evidence>
<sequence length="296" mass="32205">MQINNIGTQVNGLLEGTQKVMIVTRENPTWDGIFSILALNEYLIRLGKQTCLVSGEISNPDNISGVSGFVNSIPPRNLVISFDYVEGSIEKVSYNVEGDKFNLVVTPRGGLINPEKVNYSYSGEIYDVVFVIDVPELPLIAKGAVGVNETPNTTLINIDHTQINTLYGQINFVDVGRASSSEMVLELLNQLSGLNSDNATLLYQGIKAATQNFSLGVKSETLKNAAHCLKVVESAEIGPEGISGTRKDSQDTEAKDVAPESVEEPTKLETKPVESEKTPDSSWLSPKIFRNSQLEN</sequence>
<proteinExistence type="predicted"/>
<name>A0A1G1WNW9_9BACT</name>
<comment type="caution">
    <text evidence="3">The sequence shown here is derived from an EMBL/GenBank/DDBJ whole genome shotgun (WGS) entry which is preliminary data.</text>
</comment>
<evidence type="ECO:0000259" key="2">
    <source>
        <dbReference type="Pfam" id="PF01368"/>
    </source>
</evidence>
<evidence type="ECO:0000313" key="4">
    <source>
        <dbReference type="Proteomes" id="UP000177821"/>
    </source>
</evidence>
<accession>A0A1G1WNW9</accession>
<gene>
    <name evidence="3" type="ORF">A3J50_00605</name>
</gene>
<feature type="domain" description="DDH" evidence="2">
    <location>
        <begin position="19"/>
        <end position="206"/>
    </location>
</feature>
<dbReference type="Proteomes" id="UP000177821">
    <property type="component" value="Unassembled WGS sequence"/>
</dbReference>
<feature type="compositionally biased region" description="Basic and acidic residues" evidence="1">
    <location>
        <begin position="245"/>
        <end position="279"/>
    </location>
</feature>
<dbReference type="Gene3D" id="3.90.1640.10">
    <property type="entry name" value="inorganic pyrophosphatase (n-terminal core)"/>
    <property type="match status" value="1"/>
</dbReference>
<protein>
    <recommendedName>
        <fullName evidence="2">DDH domain-containing protein</fullName>
    </recommendedName>
</protein>